<comment type="pathway">
    <text evidence="2">Amino-acid biosynthesis; L-cysteine biosynthesis; L-cysteine from L-homocysteine and L-serine: step 1/2.</text>
</comment>
<evidence type="ECO:0000259" key="12">
    <source>
        <dbReference type="PROSITE" id="PS51371"/>
    </source>
</evidence>
<accession>A0A317UQP8</accession>
<comment type="similarity">
    <text evidence="3 11">Belongs to the cysteine synthase/cystathionine beta-synthase family.</text>
</comment>
<dbReference type="GeneID" id="37060928"/>
<evidence type="ECO:0000313" key="14">
    <source>
        <dbReference type="Proteomes" id="UP000247233"/>
    </source>
</evidence>
<dbReference type="PROSITE" id="PS51371">
    <property type="entry name" value="CBS"/>
    <property type="match status" value="1"/>
</dbReference>
<dbReference type="RefSeq" id="XP_025394153.1">
    <property type="nucleotide sequence ID" value="XM_025538691.1"/>
</dbReference>
<keyword evidence="11" id="KW-0028">Amino-acid biosynthesis</keyword>
<dbReference type="Pfam" id="PF00291">
    <property type="entry name" value="PALP"/>
    <property type="match status" value="1"/>
</dbReference>
<feature type="domain" description="CBS" evidence="12">
    <location>
        <begin position="369"/>
        <end position="426"/>
    </location>
</feature>
<evidence type="ECO:0000256" key="1">
    <source>
        <dbReference type="ARBA" id="ARBA00001933"/>
    </source>
</evidence>
<name>A0A317UQP8_9EURO</name>
<dbReference type="SUPFAM" id="SSF54631">
    <property type="entry name" value="CBS-domain pair"/>
    <property type="match status" value="1"/>
</dbReference>
<dbReference type="InterPro" id="IPR000644">
    <property type="entry name" value="CBS_dom"/>
</dbReference>
<evidence type="ECO:0000313" key="13">
    <source>
        <dbReference type="EMBL" id="PWY63895.1"/>
    </source>
</evidence>
<evidence type="ECO:0000256" key="5">
    <source>
        <dbReference type="ARBA" id="ARBA00022898"/>
    </source>
</evidence>
<evidence type="ECO:0000256" key="11">
    <source>
        <dbReference type="RuleBase" id="RU361204"/>
    </source>
</evidence>
<dbReference type="InterPro" id="IPR036052">
    <property type="entry name" value="TrpB-like_PALP_sf"/>
</dbReference>
<organism evidence="13 14">
    <name type="scientific">Aspergillus heteromorphus CBS 117.55</name>
    <dbReference type="NCBI Taxonomy" id="1448321"/>
    <lineage>
        <taxon>Eukaryota</taxon>
        <taxon>Fungi</taxon>
        <taxon>Dikarya</taxon>
        <taxon>Ascomycota</taxon>
        <taxon>Pezizomycotina</taxon>
        <taxon>Eurotiomycetes</taxon>
        <taxon>Eurotiomycetidae</taxon>
        <taxon>Eurotiales</taxon>
        <taxon>Aspergillaceae</taxon>
        <taxon>Aspergillus</taxon>
        <taxon>Aspergillus subgen. Circumdati</taxon>
    </lineage>
</organism>
<comment type="catalytic activity">
    <reaction evidence="9 11">
        <text>L-homocysteine + L-serine = L,L-cystathionine + H2O</text>
        <dbReference type="Rhea" id="RHEA:10112"/>
        <dbReference type="ChEBI" id="CHEBI:15377"/>
        <dbReference type="ChEBI" id="CHEBI:33384"/>
        <dbReference type="ChEBI" id="CHEBI:58161"/>
        <dbReference type="ChEBI" id="CHEBI:58199"/>
        <dbReference type="EC" id="4.2.1.22"/>
    </reaction>
</comment>
<dbReference type="GO" id="GO:0019343">
    <property type="term" value="P:cysteine biosynthetic process via cystathionine"/>
    <property type="evidence" value="ECO:0007669"/>
    <property type="project" value="UniProtKB-UniRule"/>
</dbReference>
<gene>
    <name evidence="13" type="ORF">BO70DRAFT_216086</name>
</gene>
<keyword evidence="5 11" id="KW-0663">Pyridoxal phosphate</keyword>
<comment type="cofactor">
    <cofactor evidence="1 11">
        <name>pyridoxal 5'-phosphate</name>
        <dbReference type="ChEBI" id="CHEBI:597326"/>
    </cofactor>
</comment>
<dbReference type="SMART" id="SM00116">
    <property type="entry name" value="CBS"/>
    <property type="match status" value="1"/>
</dbReference>
<dbReference type="UniPathway" id="UPA00136">
    <property type="reaction ID" value="UER00201"/>
</dbReference>
<proteinExistence type="inferred from homology"/>
<dbReference type="VEuPathDB" id="FungiDB:BO70DRAFT_216086"/>
<dbReference type="AlphaFoldDB" id="A0A317UQP8"/>
<dbReference type="PROSITE" id="PS00901">
    <property type="entry name" value="CYS_SYNTHASE"/>
    <property type="match status" value="1"/>
</dbReference>
<sequence>MSTVTAPAIPPVALDTITQHIGNTPLVRLNKLPRSLGIDATVYAKLEYFNAGGSVKDRIALRMIEEAERSGRIKPGDTLIEPTSGNTGIGLALVAAVKGYKTIITLPEKMSAEKVSVLRALNATIIRTPNEAAFDSPESHIGVAKRLEKELPNAHILDQYANENNPLAHEFGTAEEIWIQTEGRVKAIIAGAGTGGTITGLARGLKKHNPNVQVIAADPQGSILACPAALNEEYANEPYKVEGIGYDFIPQVLDRQAVDKWYKTADRESFQYARRLIAEEGLLVGGSSGSAISALAQAAKDQSFNKDDVIVVILPDSIRSYLTKFADDDWLAANGLLSSTPTEVAPFSSTLQPQGQHDDFDNSEVKSLRLKPITTVRSDIPCETAIEMMRDKGFDQLPVLSASGKKLVGLVTLGNILSRLTHGRANGRSPVGGVMFNFGKIPEIVTDPRDMGLAISGRGDANPHIRNRKFVEITMDTSLSTLNRFLEWNSAAVVTERDELGAMKPVAVATKVDLLTWMLRNSKNGAPDN</sequence>
<dbReference type="EC" id="4.2.1.22" evidence="4 11"/>
<evidence type="ECO:0000256" key="8">
    <source>
        <dbReference type="ARBA" id="ARBA00026192"/>
    </source>
</evidence>
<evidence type="ECO:0000256" key="2">
    <source>
        <dbReference type="ARBA" id="ARBA00005003"/>
    </source>
</evidence>
<dbReference type="InterPro" id="IPR001926">
    <property type="entry name" value="TrpB-like_PALP"/>
</dbReference>
<dbReference type="GO" id="GO:0006535">
    <property type="term" value="P:cysteine biosynthetic process from serine"/>
    <property type="evidence" value="ECO:0007669"/>
    <property type="project" value="UniProtKB-UniRule"/>
</dbReference>
<dbReference type="CDD" id="cd01561">
    <property type="entry name" value="CBS_like"/>
    <property type="match status" value="1"/>
</dbReference>
<dbReference type="FunFam" id="3.40.50.1100:FF:000003">
    <property type="entry name" value="Cystathionine beta-synthase"/>
    <property type="match status" value="1"/>
</dbReference>
<dbReference type="Pfam" id="PF00571">
    <property type="entry name" value="CBS"/>
    <property type="match status" value="1"/>
</dbReference>
<dbReference type="SUPFAM" id="SSF53686">
    <property type="entry name" value="Tryptophan synthase beta subunit-like PLP-dependent enzymes"/>
    <property type="match status" value="1"/>
</dbReference>
<evidence type="ECO:0000256" key="4">
    <source>
        <dbReference type="ARBA" id="ARBA00012041"/>
    </source>
</evidence>
<dbReference type="InterPro" id="IPR001216">
    <property type="entry name" value="P-phosphate_BS"/>
</dbReference>
<dbReference type="InterPro" id="IPR005857">
    <property type="entry name" value="Cysta_beta_synth"/>
</dbReference>
<evidence type="ECO:0000256" key="6">
    <source>
        <dbReference type="ARBA" id="ARBA00023122"/>
    </source>
</evidence>
<keyword evidence="11" id="KW-0198">Cysteine biosynthesis</keyword>
<reference evidence="13 14" key="1">
    <citation type="submission" date="2016-12" db="EMBL/GenBank/DDBJ databases">
        <title>The genomes of Aspergillus section Nigri reveals drivers in fungal speciation.</title>
        <authorList>
            <consortium name="DOE Joint Genome Institute"/>
            <person name="Vesth T.C."/>
            <person name="Nybo J."/>
            <person name="Theobald S."/>
            <person name="Brandl J."/>
            <person name="Frisvad J.C."/>
            <person name="Nielsen K.F."/>
            <person name="Lyhne E.K."/>
            <person name="Kogle M.E."/>
            <person name="Kuo A."/>
            <person name="Riley R."/>
            <person name="Clum A."/>
            <person name="Nolan M."/>
            <person name="Lipzen A."/>
            <person name="Salamov A."/>
            <person name="Henrissat B."/>
            <person name="Wiebenga A."/>
            <person name="De Vries R.P."/>
            <person name="Grigoriev I.V."/>
            <person name="Mortensen U.H."/>
            <person name="Andersen M.R."/>
            <person name="Baker S.E."/>
        </authorList>
    </citation>
    <scope>NUCLEOTIDE SEQUENCE [LARGE SCALE GENOMIC DNA]</scope>
    <source>
        <strain evidence="13 14">CBS 117.55</strain>
    </source>
</reference>
<keyword evidence="14" id="KW-1185">Reference proteome</keyword>
<dbReference type="NCBIfam" id="TIGR01137">
    <property type="entry name" value="cysta_beta"/>
    <property type="match status" value="1"/>
</dbReference>
<dbReference type="GO" id="GO:0004122">
    <property type="term" value="F:cystathionine beta-synthase activity"/>
    <property type="evidence" value="ECO:0007669"/>
    <property type="project" value="UniProtKB-UniRule"/>
</dbReference>
<dbReference type="Gene3D" id="3.40.50.1100">
    <property type="match status" value="2"/>
</dbReference>
<dbReference type="Proteomes" id="UP000247233">
    <property type="component" value="Unassembled WGS sequence"/>
</dbReference>
<keyword evidence="6 10" id="KW-0129">CBS domain</keyword>
<dbReference type="GO" id="GO:0005737">
    <property type="term" value="C:cytoplasm"/>
    <property type="evidence" value="ECO:0007669"/>
    <property type="project" value="InterPro"/>
</dbReference>
<dbReference type="InterPro" id="IPR046342">
    <property type="entry name" value="CBS_dom_sf"/>
</dbReference>
<evidence type="ECO:0000256" key="10">
    <source>
        <dbReference type="PROSITE-ProRule" id="PRU00703"/>
    </source>
</evidence>
<dbReference type="PANTHER" id="PTHR10314">
    <property type="entry name" value="CYSTATHIONINE BETA-SYNTHASE"/>
    <property type="match status" value="1"/>
</dbReference>
<dbReference type="Gene3D" id="3.10.580.10">
    <property type="entry name" value="CBS-domain"/>
    <property type="match status" value="1"/>
</dbReference>
<evidence type="ECO:0000256" key="3">
    <source>
        <dbReference type="ARBA" id="ARBA00007103"/>
    </source>
</evidence>
<evidence type="ECO:0000256" key="9">
    <source>
        <dbReference type="ARBA" id="ARBA00047490"/>
    </source>
</evidence>
<dbReference type="EMBL" id="MSFL01000072">
    <property type="protein sequence ID" value="PWY63895.1"/>
    <property type="molecule type" value="Genomic_DNA"/>
</dbReference>
<dbReference type="STRING" id="1448321.A0A317UQP8"/>
<dbReference type="OrthoDB" id="728at2759"/>
<protein>
    <recommendedName>
        <fullName evidence="8 11">Cystathionine beta-synthase</fullName>
        <ecNumber evidence="4 11">4.2.1.22</ecNumber>
    </recommendedName>
</protein>
<dbReference type="FunFam" id="3.40.50.1100:FF:000118">
    <property type="entry name" value="Related to CYS4-cystathionine beta-synthase"/>
    <property type="match status" value="1"/>
</dbReference>
<comment type="caution">
    <text evidence="13">The sequence shown here is derived from an EMBL/GenBank/DDBJ whole genome shotgun (WGS) entry which is preliminary data.</text>
</comment>
<dbReference type="InterPro" id="IPR050214">
    <property type="entry name" value="Cys_Synth/Cystath_Beta-Synth"/>
</dbReference>
<evidence type="ECO:0000256" key="7">
    <source>
        <dbReference type="ARBA" id="ARBA00023239"/>
    </source>
</evidence>
<keyword evidence="7 11" id="KW-0456">Lyase</keyword>